<feature type="coiled-coil region" evidence="4">
    <location>
        <begin position="125"/>
        <end position="152"/>
    </location>
</feature>
<evidence type="ECO:0000256" key="2">
    <source>
        <dbReference type="ARBA" id="ARBA00023125"/>
    </source>
</evidence>
<comment type="caution">
    <text evidence="7">The sequence shown here is derived from an EMBL/GenBank/DDBJ whole genome shotgun (WGS) entry which is preliminary data.</text>
</comment>
<feature type="compositionally biased region" description="Basic and acidic residues" evidence="5">
    <location>
        <begin position="90"/>
        <end position="110"/>
    </location>
</feature>
<evidence type="ECO:0000313" key="7">
    <source>
        <dbReference type="EMBL" id="PFX24392.1"/>
    </source>
</evidence>
<keyword evidence="3" id="KW-0804">Transcription</keyword>
<dbReference type="PRINTS" id="PR00042">
    <property type="entry name" value="LEUZIPPRFOS"/>
</dbReference>
<keyword evidence="2" id="KW-0238">DNA-binding</keyword>
<evidence type="ECO:0000256" key="1">
    <source>
        <dbReference type="ARBA" id="ARBA00023015"/>
    </source>
</evidence>
<protein>
    <submittedName>
        <fullName evidence="7">Transcription factor AP-1</fullName>
    </submittedName>
</protein>
<dbReference type="OrthoDB" id="5988491at2759"/>
<feature type="region of interest" description="Disordered" evidence="5">
    <location>
        <begin position="79"/>
        <end position="111"/>
    </location>
</feature>
<organism evidence="7 8">
    <name type="scientific">Stylophora pistillata</name>
    <name type="common">Smooth cauliflower coral</name>
    <dbReference type="NCBI Taxonomy" id="50429"/>
    <lineage>
        <taxon>Eukaryota</taxon>
        <taxon>Metazoa</taxon>
        <taxon>Cnidaria</taxon>
        <taxon>Anthozoa</taxon>
        <taxon>Hexacorallia</taxon>
        <taxon>Scleractinia</taxon>
        <taxon>Astrocoeniina</taxon>
        <taxon>Pocilloporidae</taxon>
        <taxon>Stylophora</taxon>
    </lineage>
</organism>
<evidence type="ECO:0000259" key="6">
    <source>
        <dbReference type="PROSITE" id="PS50217"/>
    </source>
</evidence>
<dbReference type="Pfam" id="PF00170">
    <property type="entry name" value="bZIP_1"/>
    <property type="match status" value="1"/>
</dbReference>
<dbReference type="Gene3D" id="1.20.5.170">
    <property type="match status" value="1"/>
</dbReference>
<keyword evidence="8" id="KW-1185">Reference proteome</keyword>
<dbReference type="GO" id="GO:0003677">
    <property type="term" value="F:DNA binding"/>
    <property type="evidence" value="ECO:0007669"/>
    <property type="project" value="UniProtKB-KW"/>
</dbReference>
<dbReference type="CDD" id="cd14687">
    <property type="entry name" value="bZIP_ATF2"/>
    <property type="match status" value="1"/>
</dbReference>
<dbReference type="Proteomes" id="UP000225706">
    <property type="component" value="Unassembled WGS sequence"/>
</dbReference>
<dbReference type="PROSITE" id="PS50217">
    <property type="entry name" value="BZIP"/>
    <property type="match status" value="1"/>
</dbReference>
<dbReference type="STRING" id="50429.A0A2B4S7A1"/>
<reference evidence="8" key="1">
    <citation type="journal article" date="2017" name="bioRxiv">
        <title>Comparative analysis of the genomes of Stylophora pistillata and Acropora digitifera provides evidence for extensive differences between species of corals.</title>
        <authorList>
            <person name="Voolstra C.R."/>
            <person name="Li Y."/>
            <person name="Liew Y.J."/>
            <person name="Baumgarten S."/>
            <person name="Zoccola D."/>
            <person name="Flot J.-F."/>
            <person name="Tambutte S."/>
            <person name="Allemand D."/>
            <person name="Aranda M."/>
        </authorList>
    </citation>
    <scope>NUCLEOTIDE SEQUENCE [LARGE SCALE GENOMIC DNA]</scope>
</reference>
<evidence type="ECO:0000256" key="4">
    <source>
        <dbReference type="SAM" id="Coils"/>
    </source>
</evidence>
<dbReference type="GO" id="GO:0003700">
    <property type="term" value="F:DNA-binding transcription factor activity"/>
    <property type="evidence" value="ECO:0007669"/>
    <property type="project" value="InterPro"/>
</dbReference>
<dbReference type="EMBL" id="LSMT01000178">
    <property type="protein sequence ID" value="PFX24392.1"/>
    <property type="molecule type" value="Genomic_DNA"/>
</dbReference>
<evidence type="ECO:0000313" key="8">
    <source>
        <dbReference type="Proteomes" id="UP000225706"/>
    </source>
</evidence>
<keyword evidence="4" id="KW-0175">Coiled coil</keyword>
<name>A0A2B4S7A1_STYPI</name>
<dbReference type="GO" id="GO:0006357">
    <property type="term" value="P:regulation of transcription by RNA polymerase II"/>
    <property type="evidence" value="ECO:0007669"/>
    <property type="project" value="InterPro"/>
</dbReference>
<dbReference type="AlphaFoldDB" id="A0A2B4S7A1"/>
<feature type="domain" description="BZIP" evidence="6">
    <location>
        <begin position="111"/>
        <end position="170"/>
    </location>
</feature>
<sequence length="225" mass="25388">MQNENVWQNLNAAMFSACDGRFQQRCFNPLMSAAFSHDSGKESSFLTGLITKDRSLEMDGCDGAGDLIKKGLKRKITQKHLENGTAIPKIEAKKKEPATPRSKEEDPEVIKKRRERNKIAATKCRKRKRERIEKLEKKTKNLEETKRKKLQERAILLAELRRLSTALKNHCCKLAPLTSVGDCGRTNQSMSSLPNVALFNSFQCTETSMDVNFLSSTSGVARLLQ</sequence>
<dbReference type="SMART" id="SM00338">
    <property type="entry name" value="BRLZ"/>
    <property type="match status" value="1"/>
</dbReference>
<dbReference type="InterPro" id="IPR000837">
    <property type="entry name" value="AP-1"/>
</dbReference>
<dbReference type="SUPFAM" id="SSF57959">
    <property type="entry name" value="Leucine zipper domain"/>
    <property type="match status" value="1"/>
</dbReference>
<dbReference type="InterPro" id="IPR004827">
    <property type="entry name" value="bZIP"/>
</dbReference>
<evidence type="ECO:0000256" key="5">
    <source>
        <dbReference type="SAM" id="MobiDB-lite"/>
    </source>
</evidence>
<accession>A0A2B4S7A1</accession>
<dbReference type="PROSITE" id="PS00036">
    <property type="entry name" value="BZIP_BASIC"/>
    <property type="match status" value="1"/>
</dbReference>
<proteinExistence type="predicted"/>
<dbReference type="PANTHER" id="PTHR23351">
    <property type="entry name" value="FOS TRANSCRIPTION FACTOR-RELATED"/>
    <property type="match status" value="1"/>
</dbReference>
<gene>
    <name evidence="7" type="primary">JUN</name>
    <name evidence="7" type="ORF">AWC38_SpisGene11021</name>
</gene>
<keyword evidence="1" id="KW-0805">Transcription regulation</keyword>
<evidence type="ECO:0000256" key="3">
    <source>
        <dbReference type="ARBA" id="ARBA00023163"/>
    </source>
</evidence>
<dbReference type="PANTHER" id="PTHR23351:SF24">
    <property type="entry name" value="ACTIVATING TRANSCRIPTION FACTOR 3-RELATED"/>
    <property type="match status" value="1"/>
</dbReference>
<dbReference type="InterPro" id="IPR046347">
    <property type="entry name" value="bZIP_sf"/>
</dbReference>